<evidence type="ECO:0000256" key="11">
    <source>
        <dbReference type="SAM" id="Phobius"/>
    </source>
</evidence>
<reference evidence="14" key="1">
    <citation type="journal article" date="2014" name="Proc. Natl. Acad. Sci. U.S.A.">
        <title>Extensive sampling of basidiomycete genomes demonstrates inadequacy of the white-rot/brown-rot paradigm for wood decay fungi.</title>
        <authorList>
            <person name="Riley R."/>
            <person name="Salamov A.A."/>
            <person name="Brown D.W."/>
            <person name="Nagy L.G."/>
            <person name="Floudas D."/>
            <person name="Held B.W."/>
            <person name="Levasseur A."/>
            <person name="Lombard V."/>
            <person name="Morin E."/>
            <person name="Otillar R."/>
            <person name="Lindquist E.A."/>
            <person name="Sun H."/>
            <person name="LaButti K.M."/>
            <person name="Schmutz J."/>
            <person name="Jabbour D."/>
            <person name="Luo H."/>
            <person name="Baker S.E."/>
            <person name="Pisabarro A.G."/>
            <person name="Walton J.D."/>
            <person name="Blanchette R.A."/>
            <person name="Henrissat B."/>
            <person name="Martin F."/>
            <person name="Cullen D."/>
            <person name="Hibbett D.S."/>
            <person name="Grigoriev I.V."/>
        </authorList>
    </citation>
    <scope>NUCLEOTIDE SEQUENCE [LARGE SCALE GENOMIC DNA]</scope>
    <source>
        <strain evidence="14">MUCL 33604</strain>
    </source>
</reference>
<proteinExistence type="predicted"/>
<evidence type="ECO:0000256" key="1">
    <source>
        <dbReference type="ARBA" id="ARBA00004141"/>
    </source>
</evidence>
<protein>
    <recommendedName>
        <fullName evidence="12">Cation/H+ exchanger transmembrane domain-containing protein</fullName>
    </recommendedName>
</protein>
<keyword evidence="2" id="KW-0813">Transport</keyword>
<evidence type="ECO:0000256" key="8">
    <source>
        <dbReference type="ARBA" id="ARBA00023136"/>
    </source>
</evidence>
<dbReference type="GO" id="GO:0006814">
    <property type="term" value="P:sodium ion transport"/>
    <property type="evidence" value="ECO:0007669"/>
    <property type="project" value="UniProtKB-KW"/>
</dbReference>
<evidence type="ECO:0000256" key="6">
    <source>
        <dbReference type="ARBA" id="ARBA00023053"/>
    </source>
</evidence>
<dbReference type="InParanoid" id="A0A067PWS2"/>
<dbReference type="Gene3D" id="1.20.1530.20">
    <property type="match status" value="2"/>
</dbReference>
<comment type="subcellular location">
    <subcellularLocation>
        <location evidence="1">Membrane</location>
        <topology evidence="1">Multi-pass membrane protein</topology>
    </subcellularLocation>
</comment>
<feature type="transmembrane region" description="Helical" evidence="11">
    <location>
        <begin position="196"/>
        <end position="229"/>
    </location>
</feature>
<evidence type="ECO:0000259" key="12">
    <source>
        <dbReference type="Pfam" id="PF00999"/>
    </source>
</evidence>
<dbReference type="Proteomes" id="UP000027265">
    <property type="component" value="Unassembled WGS sequence"/>
</dbReference>
<dbReference type="OrthoDB" id="1288932at2759"/>
<dbReference type="GO" id="GO:0015297">
    <property type="term" value="F:antiporter activity"/>
    <property type="evidence" value="ECO:0007669"/>
    <property type="project" value="UniProtKB-KW"/>
</dbReference>
<feature type="compositionally biased region" description="Low complexity" evidence="10">
    <location>
        <begin position="332"/>
        <end position="346"/>
    </location>
</feature>
<feature type="transmembrane region" description="Helical" evidence="11">
    <location>
        <begin position="381"/>
        <end position="400"/>
    </location>
</feature>
<feature type="domain" description="Cation/H+ exchanger transmembrane" evidence="12">
    <location>
        <begin position="1"/>
        <end position="399"/>
    </location>
</feature>
<keyword evidence="9" id="KW-0739">Sodium transport</keyword>
<feature type="transmembrane region" description="Helical" evidence="11">
    <location>
        <begin position="284"/>
        <end position="304"/>
    </location>
</feature>
<dbReference type="AlphaFoldDB" id="A0A067PWS2"/>
<dbReference type="HOGENOM" id="CLU_024407_2_1_1"/>
<dbReference type="Pfam" id="PF00999">
    <property type="entry name" value="Na_H_Exchanger"/>
    <property type="match status" value="1"/>
</dbReference>
<sequence>MFVGMVFGPPLTAILDTSWLSAINVLGYVGLCAMVLEGGLNTPLGHALPSLPLSICVAITGITFPICISLLYFNLFLHPSSTLLDSFAAGAALSSTSLGTTFAVIGGSGLAKGKLGAVLMTAAMADDVVGLVLLKVVVVLGQSDHSHSIGWIVARPIVASVGLIFISWILARWVLKPTIAKISGWMPEDRRHEFNFIVIVLTTTGYIAVASLAGTSVLLGAFISGIVLASISQSLPPSLPSFQSTFALLISPLLSTFLQPVFFASIGFAIPVRRMFEGRLVWRGLVYALLMMVAKMVTGVWVPIGEALDNSNTPAAISAAQPSPPQSPSPSPQSSSPSQTPEPPSSLLIPSTLLSLAMVARGEIGLLIAQLSRSASLLDEDLFLISVWAIVVCTIVGPVGV</sequence>
<dbReference type="EMBL" id="KL197724">
    <property type="protein sequence ID" value="KDQ55732.1"/>
    <property type="molecule type" value="Genomic_DNA"/>
</dbReference>
<evidence type="ECO:0000256" key="10">
    <source>
        <dbReference type="SAM" id="MobiDB-lite"/>
    </source>
</evidence>
<feature type="compositionally biased region" description="Pro residues" evidence="10">
    <location>
        <begin position="322"/>
        <end position="331"/>
    </location>
</feature>
<keyword evidence="5 11" id="KW-1133">Transmembrane helix</keyword>
<evidence type="ECO:0000256" key="7">
    <source>
        <dbReference type="ARBA" id="ARBA00023065"/>
    </source>
</evidence>
<keyword evidence="3" id="KW-0050">Antiport</keyword>
<gene>
    <name evidence="13" type="ORF">JAAARDRAFT_159083</name>
</gene>
<dbReference type="InterPro" id="IPR038770">
    <property type="entry name" value="Na+/solute_symporter_sf"/>
</dbReference>
<accession>A0A067PWS2</accession>
<dbReference type="PANTHER" id="PTHR43562:SF3">
    <property type="entry name" value="SODIUM ION_PROTON EXCHANGER (EUROFUNG)"/>
    <property type="match status" value="1"/>
</dbReference>
<evidence type="ECO:0000256" key="2">
    <source>
        <dbReference type="ARBA" id="ARBA00022448"/>
    </source>
</evidence>
<keyword evidence="14" id="KW-1185">Reference proteome</keyword>
<dbReference type="GO" id="GO:0016020">
    <property type="term" value="C:membrane"/>
    <property type="evidence" value="ECO:0007669"/>
    <property type="project" value="UniProtKB-SubCell"/>
</dbReference>
<feature type="region of interest" description="Disordered" evidence="10">
    <location>
        <begin position="315"/>
        <end position="346"/>
    </location>
</feature>
<feature type="transmembrane region" description="Helical" evidence="11">
    <location>
        <begin position="52"/>
        <end position="75"/>
    </location>
</feature>
<keyword evidence="8 11" id="KW-0472">Membrane</keyword>
<organism evidence="13 14">
    <name type="scientific">Jaapia argillacea MUCL 33604</name>
    <dbReference type="NCBI Taxonomy" id="933084"/>
    <lineage>
        <taxon>Eukaryota</taxon>
        <taxon>Fungi</taxon>
        <taxon>Dikarya</taxon>
        <taxon>Basidiomycota</taxon>
        <taxon>Agaricomycotina</taxon>
        <taxon>Agaricomycetes</taxon>
        <taxon>Agaricomycetidae</taxon>
        <taxon>Jaapiales</taxon>
        <taxon>Jaapiaceae</taxon>
        <taxon>Jaapia</taxon>
    </lineage>
</organism>
<evidence type="ECO:0000256" key="3">
    <source>
        <dbReference type="ARBA" id="ARBA00022449"/>
    </source>
</evidence>
<feature type="transmembrane region" description="Helical" evidence="11">
    <location>
        <begin position="87"/>
        <end position="105"/>
    </location>
</feature>
<feature type="transmembrane region" description="Helical" evidence="11">
    <location>
        <begin position="117"/>
        <end position="140"/>
    </location>
</feature>
<evidence type="ECO:0000256" key="5">
    <source>
        <dbReference type="ARBA" id="ARBA00022989"/>
    </source>
</evidence>
<feature type="transmembrane region" description="Helical" evidence="11">
    <location>
        <begin position="249"/>
        <end position="272"/>
    </location>
</feature>
<evidence type="ECO:0000256" key="9">
    <source>
        <dbReference type="ARBA" id="ARBA00023201"/>
    </source>
</evidence>
<evidence type="ECO:0000313" key="13">
    <source>
        <dbReference type="EMBL" id="KDQ55732.1"/>
    </source>
</evidence>
<evidence type="ECO:0000313" key="14">
    <source>
        <dbReference type="Proteomes" id="UP000027265"/>
    </source>
</evidence>
<feature type="non-terminal residue" evidence="13">
    <location>
        <position position="401"/>
    </location>
</feature>
<feature type="transmembrane region" description="Helical" evidence="11">
    <location>
        <begin position="20"/>
        <end position="40"/>
    </location>
</feature>
<keyword evidence="4 11" id="KW-0812">Transmembrane</keyword>
<dbReference type="PANTHER" id="PTHR43562">
    <property type="entry name" value="NAPA-TYPE SODIUM/HYDROGEN ANTIPORTER"/>
    <property type="match status" value="1"/>
</dbReference>
<evidence type="ECO:0000256" key="4">
    <source>
        <dbReference type="ARBA" id="ARBA00022692"/>
    </source>
</evidence>
<dbReference type="InterPro" id="IPR006153">
    <property type="entry name" value="Cation/H_exchanger_TM"/>
</dbReference>
<feature type="transmembrane region" description="Helical" evidence="11">
    <location>
        <begin position="347"/>
        <end position="369"/>
    </location>
</feature>
<keyword evidence="6" id="KW-0915">Sodium</keyword>
<dbReference type="GO" id="GO:1902600">
    <property type="term" value="P:proton transmembrane transport"/>
    <property type="evidence" value="ECO:0007669"/>
    <property type="project" value="InterPro"/>
</dbReference>
<feature type="transmembrane region" description="Helical" evidence="11">
    <location>
        <begin position="152"/>
        <end position="175"/>
    </location>
</feature>
<keyword evidence="7" id="KW-0406">Ion transport</keyword>
<name>A0A067PWS2_9AGAM</name>